<accession>A0A485JHE8</accession>
<dbReference type="GO" id="GO:0016874">
    <property type="term" value="F:ligase activity"/>
    <property type="evidence" value="ECO:0007669"/>
    <property type="project" value="UniProtKB-KW"/>
</dbReference>
<evidence type="ECO:0000313" key="2">
    <source>
        <dbReference type="EMBL" id="VFT69108.1"/>
    </source>
</evidence>
<dbReference type="EMBL" id="CAADJZ010000001">
    <property type="protein sequence ID" value="VFT69108.1"/>
    <property type="molecule type" value="Genomic_DNA"/>
</dbReference>
<dbReference type="SUPFAM" id="SSF56801">
    <property type="entry name" value="Acetyl-CoA synthetase-like"/>
    <property type="match status" value="1"/>
</dbReference>
<reference evidence="2 3" key="1">
    <citation type="submission" date="2019-03" db="EMBL/GenBank/DDBJ databases">
        <authorList>
            <consortium name="Pathogen Informatics"/>
        </authorList>
    </citation>
    <scope>NUCLEOTIDE SEQUENCE [LARGE SCALE GENOMIC DNA]</scope>
    <source>
        <strain evidence="2 3">NCTC10974</strain>
    </source>
</reference>
<keyword evidence="2" id="KW-0436">Ligase</keyword>
<gene>
    <name evidence="2" type="primary">fadK_3</name>
    <name evidence="2" type="ORF">NCTC10974_02625</name>
</gene>
<feature type="domain" description="AMP-dependent synthetase/ligase" evidence="1">
    <location>
        <begin position="1"/>
        <end position="58"/>
    </location>
</feature>
<sequence length="59" mass="6307">MMPAPLGHATGFLHGVTAPFLIGARSVLLDIFTPDACLALLEQQRCTCMLGATPFVYDL</sequence>
<name>A0A485JHE8_ECOLX</name>
<dbReference type="Gene3D" id="3.40.50.980">
    <property type="match status" value="1"/>
</dbReference>
<dbReference type="Proteomes" id="UP000358010">
    <property type="component" value="Unassembled WGS sequence"/>
</dbReference>
<protein>
    <submittedName>
        <fullName evidence="2">Short-chain-fatty-acid--CoA ligase (Acyl-CoA synthetase)</fullName>
        <ecNumber evidence="2">6.2.1.-</ecNumber>
    </submittedName>
</protein>
<dbReference type="InterPro" id="IPR000873">
    <property type="entry name" value="AMP-dep_synth/lig_dom"/>
</dbReference>
<organism evidence="2 3">
    <name type="scientific">Escherichia coli</name>
    <dbReference type="NCBI Taxonomy" id="562"/>
    <lineage>
        <taxon>Bacteria</taxon>
        <taxon>Pseudomonadati</taxon>
        <taxon>Pseudomonadota</taxon>
        <taxon>Gammaproteobacteria</taxon>
        <taxon>Enterobacterales</taxon>
        <taxon>Enterobacteriaceae</taxon>
        <taxon>Escherichia</taxon>
    </lineage>
</organism>
<evidence type="ECO:0000313" key="3">
    <source>
        <dbReference type="Proteomes" id="UP000358010"/>
    </source>
</evidence>
<evidence type="ECO:0000259" key="1">
    <source>
        <dbReference type="Pfam" id="PF00501"/>
    </source>
</evidence>
<proteinExistence type="predicted"/>
<dbReference type="Pfam" id="PF00501">
    <property type="entry name" value="AMP-binding"/>
    <property type="match status" value="1"/>
</dbReference>
<dbReference type="EC" id="6.2.1.-" evidence="2"/>
<dbReference type="AlphaFoldDB" id="A0A485JHE8"/>